<keyword evidence="4" id="KW-0732">Signal</keyword>
<evidence type="ECO:0000256" key="3">
    <source>
        <dbReference type="PROSITE-ProRule" id="PRU00339"/>
    </source>
</evidence>
<dbReference type="STRING" id="1009370.ALO_12311"/>
<feature type="repeat" description="TPR" evidence="3">
    <location>
        <begin position="161"/>
        <end position="194"/>
    </location>
</feature>
<dbReference type="PANTHER" id="PTHR44858:SF1">
    <property type="entry name" value="UDP-N-ACETYLGLUCOSAMINE--PEPTIDE N-ACETYLGLUCOSAMINYLTRANSFERASE SPINDLY-RELATED"/>
    <property type="match status" value="1"/>
</dbReference>
<dbReference type="Pfam" id="PF13432">
    <property type="entry name" value="TPR_16"/>
    <property type="match status" value="1"/>
</dbReference>
<dbReference type="Gene3D" id="1.25.40.10">
    <property type="entry name" value="Tetratricopeptide repeat domain"/>
    <property type="match status" value="1"/>
</dbReference>
<dbReference type="SUPFAM" id="SSF48452">
    <property type="entry name" value="TPR-like"/>
    <property type="match status" value="1"/>
</dbReference>
<sequence>MRKSLLIWTSILFMCFTSISFAEPQEIFAEYTYSVGNNENMSSAEQNAIIQAKRIAMEQAGTYLESYIEVVNNQLTRDEIRSMAAGMMETTILEKRVFTENNAVMIYVRIKAKVDPEKVKTPDVAKATEWFLIGKQYDVQRRYDDAIMAFSKAIELNKSYSKAYVYRGVMYCAKSLYEQGITDFDSAIHYNPTEAIAYYNKGLANELLGRKKEAIASYKLFLTYAVPNDGGRDDTGRIERAKAIVATHQP</sequence>
<keyword evidence="1" id="KW-0677">Repeat</keyword>
<organism evidence="5 6">
    <name type="scientific">Acetonema longum DSM 6540</name>
    <dbReference type="NCBI Taxonomy" id="1009370"/>
    <lineage>
        <taxon>Bacteria</taxon>
        <taxon>Bacillati</taxon>
        <taxon>Bacillota</taxon>
        <taxon>Negativicutes</taxon>
        <taxon>Acetonemataceae</taxon>
        <taxon>Acetonema</taxon>
    </lineage>
</organism>
<comment type="caution">
    <text evidence="5">The sequence shown here is derived from an EMBL/GenBank/DDBJ whole genome shotgun (WGS) entry which is preliminary data.</text>
</comment>
<evidence type="ECO:0000313" key="6">
    <source>
        <dbReference type="Proteomes" id="UP000003240"/>
    </source>
</evidence>
<dbReference type="InterPro" id="IPR050498">
    <property type="entry name" value="Ycf3"/>
</dbReference>
<reference evidence="5 6" key="1">
    <citation type="journal article" date="2011" name="EMBO J.">
        <title>Structural diversity of bacterial flagellar motors.</title>
        <authorList>
            <person name="Chen S."/>
            <person name="Beeby M."/>
            <person name="Murphy G.E."/>
            <person name="Leadbetter J.R."/>
            <person name="Hendrixson D.R."/>
            <person name="Briegel A."/>
            <person name="Li Z."/>
            <person name="Shi J."/>
            <person name="Tocheva E.I."/>
            <person name="Muller A."/>
            <person name="Dobro M.J."/>
            <person name="Jensen G.J."/>
        </authorList>
    </citation>
    <scope>NUCLEOTIDE SEQUENCE [LARGE SCALE GENOMIC DNA]</scope>
    <source>
        <strain evidence="5 6">DSM 6540</strain>
    </source>
</reference>
<dbReference type="eggNOG" id="COG0457">
    <property type="taxonomic scope" value="Bacteria"/>
</dbReference>
<dbReference type="PROSITE" id="PS50005">
    <property type="entry name" value="TPR"/>
    <property type="match status" value="2"/>
</dbReference>
<feature type="chain" id="PRO_5003359235" evidence="4">
    <location>
        <begin position="23"/>
        <end position="250"/>
    </location>
</feature>
<dbReference type="Proteomes" id="UP000003240">
    <property type="component" value="Unassembled WGS sequence"/>
</dbReference>
<feature type="repeat" description="TPR" evidence="3">
    <location>
        <begin position="127"/>
        <end position="160"/>
    </location>
</feature>
<dbReference type="RefSeq" id="WP_004096052.1">
    <property type="nucleotide sequence ID" value="NZ_AFGF01000107.1"/>
</dbReference>
<dbReference type="OrthoDB" id="1664003at2"/>
<dbReference type="PANTHER" id="PTHR44858">
    <property type="entry name" value="TETRATRICOPEPTIDE REPEAT PROTEIN 6"/>
    <property type="match status" value="1"/>
</dbReference>
<feature type="signal peptide" evidence="4">
    <location>
        <begin position="1"/>
        <end position="22"/>
    </location>
</feature>
<dbReference type="SMART" id="SM00028">
    <property type="entry name" value="TPR"/>
    <property type="match status" value="3"/>
</dbReference>
<gene>
    <name evidence="5" type="ORF">ALO_12311</name>
</gene>
<dbReference type="AlphaFoldDB" id="F7NK49"/>
<proteinExistence type="predicted"/>
<dbReference type="EMBL" id="AFGF01000107">
    <property type="protein sequence ID" value="EGO63490.1"/>
    <property type="molecule type" value="Genomic_DNA"/>
</dbReference>
<keyword evidence="2 3" id="KW-0802">TPR repeat</keyword>
<evidence type="ECO:0000256" key="2">
    <source>
        <dbReference type="ARBA" id="ARBA00022803"/>
    </source>
</evidence>
<dbReference type="InterPro" id="IPR019734">
    <property type="entry name" value="TPR_rpt"/>
</dbReference>
<name>F7NK49_9FIRM</name>
<evidence type="ECO:0000256" key="4">
    <source>
        <dbReference type="SAM" id="SignalP"/>
    </source>
</evidence>
<evidence type="ECO:0000256" key="1">
    <source>
        <dbReference type="ARBA" id="ARBA00022737"/>
    </source>
</evidence>
<accession>F7NK49</accession>
<dbReference type="InterPro" id="IPR011990">
    <property type="entry name" value="TPR-like_helical_dom_sf"/>
</dbReference>
<keyword evidence="6" id="KW-1185">Reference proteome</keyword>
<evidence type="ECO:0000313" key="5">
    <source>
        <dbReference type="EMBL" id="EGO63490.1"/>
    </source>
</evidence>
<protein>
    <submittedName>
        <fullName evidence="5">TPR repeat-containing protein</fullName>
    </submittedName>
</protein>